<evidence type="ECO:0000256" key="1">
    <source>
        <dbReference type="ARBA" id="ARBA00004141"/>
    </source>
</evidence>
<feature type="binding site" evidence="11">
    <location>
        <position position="105"/>
    </location>
    <ligand>
        <name>chloride</name>
        <dbReference type="ChEBI" id="CHEBI:17996"/>
    </ligand>
</feature>
<keyword evidence="3 11" id="KW-0050">Antiport</keyword>
<evidence type="ECO:0000256" key="9">
    <source>
        <dbReference type="ARBA" id="ARBA00023136"/>
    </source>
</evidence>
<comment type="catalytic activity">
    <reaction evidence="11">
        <text>2 chloride(in) + H(+)(out) = 2 chloride(out) + H(+)(in)</text>
        <dbReference type="Rhea" id="RHEA:29567"/>
        <dbReference type="ChEBI" id="CHEBI:15378"/>
        <dbReference type="ChEBI" id="CHEBI:17996"/>
    </reaction>
</comment>
<dbReference type="STRING" id="945543.VIBR0546_01946"/>
<dbReference type="Pfam" id="PF00654">
    <property type="entry name" value="Voltage_CLC"/>
    <property type="match status" value="1"/>
</dbReference>
<evidence type="ECO:0000256" key="3">
    <source>
        <dbReference type="ARBA" id="ARBA00022449"/>
    </source>
</evidence>
<feature type="binding site" evidence="11">
    <location>
        <position position="443"/>
    </location>
    <ligand>
        <name>chloride</name>
        <dbReference type="ChEBI" id="CHEBI:17996"/>
    </ligand>
</feature>
<dbReference type="InterPro" id="IPR023861">
    <property type="entry name" value="Cl-channel_ClcA"/>
</dbReference>
<evidence type="ECO:0000256" key="10">
    <source>
        <dbReference type="ARBA" id="ARBA00023214"/>
    </source>
</evidence>
<dbReference type="Proteomes" id="UP000004371">
    <property type="component" value="Unassembled WGS sequence"/>
</dbReference>
<feature type="transmembrane region" description="Helical" evidence="11">
    <location>
        <begin position="73"/>
        <end position="95"/>
    </location>
</feature>
<dbReference type="OrthoDB" id="9767361at2"/>
<dbReference type="HAMAP" id="MF_01128">
    <property type="entry name" value="CLC_ClcA"/>
    <property type="match status" value="1"/>
</dbReference>
<feature type="transmembrane region" description="Helical" evidence="11">
    <location>
        <begin position="33"/>
        <end position="53"/>
    </location>
</feature>
<evidence type="ECO:0000256" key="6">
    <source>
        <dbReference type="ARBA" id="ARBA00022692"/>
    </source>
</evidence>
<dbReference type="InterPro" id="IPR001807">
    <property type="entry name" value="ClC"/>
</dbReference>
<protein>
    <recommendedName>
        <fullName evidence="11">H(+)/Cl(-) exchange transporter ClcA</fullName>
    </recommendedName>
</protein>
<keyword evidence="2 11" id="KW-0813">Transport</keyword>
<feature type="transmembrane region" description="Helical" evidence="11">
    <location>
        <begin position="385"/>
        <end position="410"/>
    </location>
</feature>
<proteinExistence type="inferred from homology"/>
<organism evidence="12 13">
    <name type="scientific">Vibrio brasiliensis LMG 20546</name>
    <dbReference type="NCBI Taxonomy" id="945543"/>
    <lineage>
        <taxon>Bacteria</taxon>
        <taxon>Pseudomonadati</taxon>
        <taxon>Pseudomonadota</taxon>
        <taxon>Gammaproteobacteria</taxon>
        <taxon>Vibrionales</taxon>
        <taxon>Vibrionaceae</taxon>
        <taxon>Vibrio</taxon>
        <taxon>Vibrio oreintalis group</taxon>
    </lineage>
</organism>
<evidence type="ECO:0000313" key="13">
    <source>
        <dbReference type="Proteomes" id="UP000004371"/>
    </source>
</evidence>
<name>E8LWH4_9VIBR</name>
<keyword evidence="5" id="KW-0997">Cell inner membrane</keyword>
<dbReference type="PANTHER" id="PTHR45711:SF6">
    <property type="entry name" value="CHLORIDE CHANNEL PROTEIN"/>
    <property type="match status" value="1"/>
</dbReference>
<dbReference type="GO" id="GO:0005247">
    <property type="term" value="F:voltage-gated chloride channel activity"/>
    <property type="evidence" value="ECO:0007669"/>
    <property type="project" value="TreeGrafter"/>
</dbReference>
<comment type="function">
    <text evidence="11">Proton-coupled chloride transporter. Functions as antiport system and exchanges two chloride ions for 1 proton. Probably acts as an electrical shunt for an outwardly-directed proton pump that is linked to amino acid decarboxylation, as part of the extreme acid resistance (XAR) response.</text>
</comment>
<comment type="subunit">
    <text evidence="11">Homodimer.</text>
</comment>
<keyword evidence="9 11" id="KW-0472">Membrane</keyword>
<dbReference type="GO" id="GO:0005886">
    <property type="term" value="C:plasma membrane"/>
    <property type="evidence" value="ECO:0007669"/>
    <property type="project" value="UniProtKB-SubCell"/>
</dbReference>
<evidence type="ECO:0000256" key="7">
    <source>
        <dbReference type="ARBA" id="ARBA00022989"/>
    </source>
</evidence>
<feature type="binding site" evidence="11">
    <location>
        <position position="354"/>
    </location>
    <ligand>
        <name>chloride</name>
        <dbReference type="ChEBI" id="CHEBI:17996"/>
    </ligand>
</feature>
<evidence type="ECO:0000256" key="11">
    <source>
        <dbReference type="HAMAP-Rule" id="MF_01128"/>
    </source>
</evidence>
<comment type="subcellular location">
    <subcellularLocation>
        <location evidence="11">Cell membrane</location>
        <topology evidence="11">Multi-pass membrane protein</topology>
    </subcellularLocation>
    <subcellularLocation>
        <location evidence="1">Membrane</location>
        <topology evidence="1">Multi-pass membrane protein</topology>
    </subcellularLocation>
</comment>
<dbReference type="Gene3D" id="1.10.3080.10">
    <property type="entry name" value="Clc chloride channel"/>
    <property type="match status" value="1"/>
</dbReference>
<evidence type="ECO:0000256" key="8">
    <source>
        <dbReference type="ARBA" id="ARBA00023065"/>
    </source>
</evidence>
<dbReference type="NCBIfam" id="NF003640">
    <property type="entry name" value="PRK05277.1"/>
    <property type="match status" value="1"/>
</dbReference>
<feature type="transmembrane region" description="Helical" evidence="11">
    <location>
        <begin position="250"/>
        <end position="268"/>
    </location>
</feature>
<evidence type="ECO:0000256" key="5">
    <source>
        <dbReference type="ARBA" id="ARBA00022519"/>
    </source>
</evidence>
<dbReference type="GO" id="GO:0015297">
    <property type="term" value="F:antiporter activity"/>
    <property type="evidence" value="ECO:0007669"/>
    <property type="project" value="UniProtKB-UniRule"/>
</dbReference>
<feature type="transmembrane region" description="Helical" evidence="11">
    <location>
        <begin position="122"/>
        <end position="143"/>
    </location>
</feature>
<feature type="transmembrane region" description="Helical" evidence="11">
    <location>
        <begin position="175"/>
        <end position="199"/>
    </location>
</feature>
<feature type="transmembrane region" description="Helical" evidence="11">
    <location>
        <begin position="417"/>
        <end position="437"/>
    </location>
</feature>
<feature type="transmembrane region" description="Helical" evidence="11">
    <location>
        <begin position="211"/>
        <end position="230"/>
    </location>
</feature>
<dbReference type="PRINTS" id="PR00762">
    <property type="entry name" value="CLCHANNEL"/>
</dbReference>
<dbReference type="RefSeq" id="WP_006880203.1">
    <property type="nucleotide sequence ID" value="NZ_AEVS01000076.1"/>
</dbReference>
<sequence>MTKREKLKQSFLAKVPKDAINQFLSKDKTPVSVLLLSLLVGVLAGLVGTYFELAVHFVSETRTDWLKSEIGSVLPLWLAAFLISAALAFIGYFLVHRFAPEAAGSGIPEIEGAMDGIRPVRWWRVIPVKFFGGMGALGSGMVLGREGPTVQMGGAIGRMVTDIFKVKDDDTKHSLLASGAAGGLAAAFNAPLAGIMFVVEEMRPQFRYSLISIRAVIISAISANIVFRYINGQDAVITMPQYQAPELTTLWLFLLLGALFGMFGVVFNQLVTLSQDLFVKLHKNDRKRYLLTGSLIGGCFGIMLLYFPEVTGGGIGLIPTITNGGYSAGILLLLFVARIATTMICFGSGAPGGIFAPMLALGTLFGYAFGLIAQGLFPDLPITPGMFAIAGMGALFAATVRAPITGILLVIEMTNNYYLILPLIITSLGAVIFAQMLGGQPIYSQLLHRTLKNEKLRQKDLPTNAE</sequence>
<evidence type="ECO:0000313" key="12">
    <source>
        <dbReference type="EMBL" id="EGA65037.1"/>
    </source>
</evidence>
<feature type="site" description="Mediates proton transfer from the outer aqueous phase to the interior of the protein; involved in linking H(+) and Cl(-) transport" evidence="11">
    <location>
        <position position="146"/>
    </location>
</feature>
<keyword evidence="10 11" id="KW-0868">Chloride</keyword>
<keyword evidence="7 11" id="KW-1133">Transmembrane helix</keyword>
<keyword evidence="8 11" id="KW-0406">Ion transport</keyword>
<comment type="caution">
    <text evidence="12">The sequence shown here is derived from an EMBL/GenBank/DDBJ whole genome shotgun (WGS) entry which is preliminary data.</text>
</comment>
<evidence type="ECO:0000256" key="2">
    <source>
        <dbReference type="ARBA" id="ARBA00022448"/>
    </source>
</evidence>
<feature type="transmembrane region" description="Helical" evidence="11">
    <location>
        <begin position="327"/>
        <end position="347"/>
    </location>
</feature>
<dbReference type="eggNOG" id="COG0038">
    <property type="taxonomic scope" value="Bacteria"/>
</dbReference>
<feature type="transmembrane region" description="Helical" evidence="11">
    <location>
        <begin position="354"/>
        <end position="373"/>
    </location>
</feature>
<keyword evidence="13" id="KW-1185">Reference proteome</keyword>
<dbReference type="InterPro" id="IPR014743">
    <property type="entry name" value="Cl-channel_core"/>
</dbReference>
<keyword evidence="4 11" id="KW-1003">Cell membrane</keyword>
<dbReference type="EMBL" id="AEVS01000076">
    <property type="protein sequence ID" value="EGA65037.1"/>
    <property type="molecule type" value="Genomic_DNA"/>
</dbReference>
<gene>
    <name evidence="11" type="primary">clcA</name>
    <name evidence="12" type="ORF">VIBR0546_01946</name>
</gene>
<dbReference type="CDD" id="cd01031">
    <property type="entry name" value="EriC"/>
    <property type="match status" value="1"/>
</dbReference>
<dbReference type="PANTHER" id="PTHR45711">
    <property type="entry name" value="CHLORIDE CHANNEL PROTEIN"/>
    <property type="match status" value="1"/>
</dbReference>
<feature type="site" description="Mediates proton transfer from the protein to the inner aqueous phase" evidence="11">
    <location>
        <position position="201"/>
    </location>
</feature>
<reference evidence="12 13" key="1">
    <citation type="journal article" date="2012" name="Int. J. Syst. Evol. Microbiol.">
        <title>Vibrio caribbeanicus sp. nov., isolated from the marine sponge Scleritoderma cyanea.</title>
        <authorList>
            <person name="Hoffmann M."/>
            <person name="Monday S.R."/>
            <person name="Allard M.W."/>
            <person name="Strain E.A."/>
            <person name="Whittaker P."/>
            <person name="Naum M."/>
            <person name="McCarthy P.J."/>
            <person name="Lopez J.V."/>
            <person name="Fischer M."/>
            <person name="Brown E.W."/>
        </authorList>
    </citation>
    <scope>NUCLEOTIDE SEQUENCE [LARGE SCALE GENOMIC DNA]</scope>
    <source>
        <strain evidence="12 13">LMG 20546</strain>
    </source>
</reference>
<dbReference type="SUPFAM" id="SSF81340">
    <property type="entry name" value="Clc chloride channel"/>
    <property type="match status" value="1"/>
</dbReference>
<keyword evidence="6 11" id="KW-0812">Transmembrane</keyword>
<evidence type="ECO:0000256" key="4">
    <source>
        <dbReference type="ARBA" id="ARBA00022475"/>
    </source>
</evidence>
<comment type="similarity">
    <text evidence="11">Belongs to the chloride channel (TC 2.A.49) family. ClcA subfamily.</text>
</comment>
<feature type="transmembrane region" description="Helical" evidence="11">
    <location>
        <begin position="289"/>
        <end position="307"/>
    </location>
</feature>
<accession>E8LWH4</accession>
<dbReference type="AlphaFoldDB" id="E8LWH4"/>
<feature type="binding site" evidence="11">
    <location>
        <position position="355"/>
    </location>
    <ligand>
        <name>chloride</name>
        <dbReference type="ChEBI" id="CHEBI:17996"/>
    </ligand>
</feature>